<evidence type="ECO:0000313" key="10">
    <source>
        <dbReference type="Proteomes" id="UP000515591"/>
    </source>
</evidence>
<evidence type="ECO:0000256" key="5">
    <source>
        <dbReference type="ARBA" id="ARBA00022692"/>
    </source>
</evidence>
<keyword evidence="7" id="KW-0998">Cell outer membrane</keyword>
<dbReference type="AlphaFoldDB" id="A0A6S5RG06"/>
<evidence type="ECO:0000256" key="2">
    <source>
        <dbReference type="ARBA" id="ARBA00007613"/>
    </source>
</evidence>
<gene>
    <name evidence="9" type="ORF">WP8S17C03_00810</name>
</gene>
<feature type="chain" id="PRO_5027814645" description="Peptidase" evidence="8">
    <location>
        <begin position="19"/>
        <end position="447"/>
    </location>
</feature>
<dbReference type="Gene3D" id="1.20.1600.10">
    <property type="entry name" value="Outer membrane efflux proteins (OEP)"/>
    <property type="match status" value="1"/>
</dbReference>
<comment type="subcellular location">
    <subcellularLocation>
        <location evidence="1">Cell outer membrane</location>
    </subcellularLocation>
</comment>
<dbReference type="RefSeq" id="WP_182851398.1">
    <property type="nucleotide sequence ID" value="NZ_AP022213.1"/>
</dbReference>
<keyword evidence="6" id="KW-0472">Membrane</keyword>
<dbReference type="GO" id="GO:0009279">
    <property type="term" value="C:cell outer membrane"/>
    <property type="evidence" value="ECO:0007669"/>
    <property type="project" value="UniProtKB-SubCell"/>
</dbReference>
<evidence type="ECO:0000256" key="1">
    <source>
        <dbReference type="ARBA" id="ARBA00004442"/>
    </source>
</evidence>
<dbReference type="PANTHER" id="PTHR30026">
    <property type="entry name" value="OUTER MEMBRANE PROTEIN TOLC"/>
    <property type="match status" value="1"/>
</dbReference>
<keyword evidence="4" id="KW-1134">Transmembrane beta strand</keyword>
<evidence type="ECO:0000256" key="4">
    <source>
        <dbReference type="ARBA" id="ARBA00022452"/>
    </source>
</evidence>
<protein>
    <recommendedName>
        <fullName evidence="11">Peptidase</fullName>
    </recommendedName>
</protein>
<dbReference type="GO" id="GO:1990281">
    <property type="term" value="C:efflux pump complex"/>
    <property type="evidence" value="ECO:0007669"/>
    <property type="project" value="TreeGrafter"/>
</dbReference>
<dbReference type="SUPFAM" id="SSF56954">
    <property type="entry name" value="Outer membrane efflux proteins (OEP)"/>
    <property type="match status" value="1"/>
</dbReference>
<evidence type="ECO:0000256" key="3">
    <source>
        <dbReference type="ARBA" id="ARBA00022448"/>
    </source>
</evidence>
<dbReference type="GO" id="GO:0015288">
    <property type="term" value="F:porin activity"/>
    <property type="evidence" value="ECO:0007669"/>
    <property type="project" value="TreeGrafter"/>
</dbReference>
<keyword evidence="5" id="KW-0812">Transmembrane</keyword>
<dbReference type="InterPro" id="IPR003423">
    <property type="entry name" value="OMP_efflux"/>
</dbReference>
<evidence type="ECO:0000256" key="7">
    <source>
        <dbReference type="ARBA" id="ARBA00023237"/>
    </source>
</evidence>
<reference evidence="9 10" key="1">
    <citation type="submission" date="2019-12" db="EMBL/GenBank/DDBJ databases">
        <title>complete genome sequences of Pseudomonas otitidis str. WP8-S17-CRE-03 isolated from wastewater treatment plant effluent.</title>
        <authorList>
            <person name="Sekizuka T."/>
            <person name="Itokawa K."/>
            <person name="Yatsu K."/>
            <person name="Inamine Y."/>
            <person name="Kuroda M."/>
        </authorList>
    </citation>
    <scope>NUCLEOTIDE SEQUENCE [LARGE SCALE GENOMIC DNA]</scope>
    <source>
        <strain evidence="9 10">WP8-S17-CRE-03</strain>
    </source>
</reference>
<evidence type="ECO:0000256" key="8">
    <source>
        <dbReference type="SAM" id="SignalP"/>
    </source>
</evidence>
<keyword evidence="8" id="KW-0732">Signal</keyword>
<accession>A0A6S5RG06</accession>
<evidence type="ECO:0008006" key="11">
    <source>
        <dbReference type="Google" id="ProtNLM"/>
    </source>
</evidence>
<feature type="signal peptide" evidence="8">
    <location>
        <begin position="1"/>
        <end position="18"/>
    </location>
</feature>
<evidence type="ECO:0000256" key="6">
    <source>
        <dbReference type="ARBA" id="ARBA00023136"/>
    </source>
</evidence>
<dbReference type="PANTHER" id="PTHR30026:SF20">
    <property type="entry name" value="OUTER MEMBRANE PROTEIN TOLC"/>
    <property type="match status" value="1"/>
</dbReference>
<dbReference type="InterPro" id="IPR010130">
    <property type="entry name" value="T1SS_OMP_TolC"/>
</dbReference>
<proteinExistence type="inferred from homology"/>
<keyword evidence="3" id="KW-0813">Transport</keyword>
<comment type="similarity">
    <text evidence="2">Belongs to the outer membrane factor (OMF) (TC 1.B.17) family.</text>
</comment>
<organism evidence="9 10">
    <name type="scientific">Metapseudomonas otitidis</name>
    <dbReference type="NCBI Taxonomy" id="319939"/>
    <lineage>
        <taxon>Bacteria</taxon>
        <taxon>Pseudomonadati</taxon>
        <taxon>Pseudomonadota</taxon>
        <taxon>Gammaproteobacteria</taxon>
        <taxon>Pseudomonadales</taxon>
        <taxon>Pseudomonadaceae</taxon>
        <taxon>Metapseudomonas</taxon>
    </lineage>
</organism>
<dbReference type="Proteomes" id="UP000515591">
    <property type="component" value="Chromosome"/>
</dbReference>
<dbReference type="GO" id="GO:0015562">
    <property type="term" value="F:efflux transmembrane transporter activity"/>
    <property type="evidence" value="ECO:0007669"/>
    <property type="project" value="InterPro"/>
</dbReference>
<sequence length="447" mass="49060">MRALLPALLLALAWPASALDLRDAYALALRNDPTLQAALAERDAGQEARAIGRAGLLPTLSYSYSSARNDSEVTQASTQGNVTSQRDYRSRASTLTLQQPLFDYAAWAAYRQGEAEALMADARYRGRSQELLVRLFSAYSEALFAQDQIALVQAQRRAYAEQLQFNQRLFQAGEGTRTDLLETGARLELARAQEIEAVDNLDAALRQLQAIVGEPLAVQDLTPLAEDFTLQPLQPARFETWRDLALAANPELAAQRHALDRARYAVERNRAGHLPTVSAYASTSKTRSGSESTYNQEYDTDSIGLQISLPLFAGGAVSASTRRAVAEVEQASHSLDAQTAETLNQLRQQFNLCASSAAKLRAYALAVESASTLIEATRRSVAGGERVNLDVLDAEQQLYSARRDLAQARYGYLRAWLQLRYLAGQLVPGDLEALAGYFRTEAQAPER</sequence>
<dbReference type="Pfam" id="PF02321">
    <property type="entry name" value="OEP"/>
    <property type="match status" value="2"/>
</dbReference>
<dbReference type="EMBL" id="AP022213">
    <property type="protein sequence ID" value="BBT14032.1"/>
    <property type="molecule type" value="Genomic_DNA"/>
</dbReference>
<name>A0A6S5RG06_9GAMM</name>
<evidence type="ECO:0000313" key="9">
    <source>
        <dbReference type="EMBL" id="BBT14032.1"/>
    </source>
</evidence>
<dbReference type="NCBIfam" id="TIGR01844">
    <property type="entry name" value="type_I_sec_TolC"/>
    <property type="match status" value="1"/>
</dbReference>
<dbReference type="InterPro" id="IPR051906">
    <property type="entry name" value="TolC-like"/>
</dbReference>